<keyword evidence="8" id="KW-1185">Reference proteome</keyword>
<dbReference type="Gene3D" id="1.10.150.170">
    <property type="entry name" value="Putative methyltransferase TM0872, insert domain"/>
    <property type="match status" value="1"/>
</dbReference>
<reference evidence="7 8" key="1">
    <citation type="journal article" date="2013" name="ISME J.">
        <title>Metabolic model for the filamentous 'Candidatus Microthrix parvicella' based on genomic and metagenomic analyses.</title>
        <authorList>
            <person name="Jon McIlroy S."/>
            <person name="Kristiansen R."/>
            <person name="Albertsen M."/>
            <person name="Michael Karst S."/>
            <person name="Rossetti S."/>
            <person name="Lund Nielsen J."/>
            <person name="Tandoi V."/>
            <person name="James Seviour R."/>
            <person name="Nielsen P.H."/>
        </authorList>
    </citation>
    <scope>NUCLEOTIDE SEQUENCE [LARGE SCALE GENOMIC DNA]</scope>
    <source>
        <strain evidence="7 8">RN1</strain>
    </source>
</reference>
<dbReference type="HAMAP" id="MF_01007">
    <property type="entry name" value="16SrRNA_methyltr_H"/>
    <property type="match status" value="1"/>
</dbReference>
<dbReference type="GO" id="GO:0070475">
    <property type="term" value="P:rRNA base methylation"/>
    <property type="evidence" value="ECO:0007669"/>
    <property type="project" value="UniProtKB-UniRule"/>
</dbReference>
<evidence type="ECO:0000313" key="7">
    <source>
        <dbReference type="EMBL" id="CCM62850.1"/>
    </source>
</evidence>
<evidence type="ECO:0000256" key="1">
    <source>
        <dbReference type="ARBA" id="ARBA00010396"/>
    </source>
</evidence>
<dbReference type="GO" id="GO:0071424">
    <property type="term" value="F:rRNA (cytosine-N4-)-methyltransferase activity"/>
    <property type="evidence" value="ECO:0007669"/>
    <property type="project" value="UniProtKB-UniRule"/>
</dbReference>
<dbReference type="EC" id="2.1.1.199" evidence="6"/>
<dbReference type="HOGENOM" id="CLU_038422_3_0_11"/>
<dbReference type="PANTHER" id="PTHR11265">
    <property type="entry name" value="S-ADENOSYL-METHYLTRANSFERASE MRAW"/>
    <property type="match status" value="1"/>
</dbReference>
<accession>R4YXG5</accession>
<dbReference type="SUPFAM" id="SSF53335">
    <property type="entry name" value="S-adenosyl-L-methionine-dependent methyltransferases"/>
    <property type="match status" value="1"/>
</dbReference>
<protein>
    <recommendedName>
        <fullName evidence="6">Ribosomal RNA small subunit methyltransferase H</fullName>
        <ecNumber evidence="6">2.1.1.199</ecNumber>
    </recommendedName>
    <alternativeName>
        <fullName evidence="6">16S rRNA m(4)C1402 methyltransferase</fullName>
    </alternativeName>
    <alternativeName>
        <fullName evidence="6">rRNA (cytosine-N(4)-)-methyltransferase RsmH</fullName>
    </alternativeName>
</protein>
<dbReference type="PANTHER" id="PTHR11265:SF0">
    <property type="entry name" value="12S RRNA N4-METHYLCYTIDINE METHYLTRANSFERASE"/>
    <property type="match status" value="1"/>
</dbReference>
<dbReference type="InterPro" id="IPR002903">
    <property type="entry name" value="RsmH"/>
</dbReference>
<evidence type="ECO:0000256" key="4">
    <source>
        <dbReference type="ARBA" id="ARBA00022679"/>
    </source>
</evidence>
<feature type="binding site" evidence="6">
    <location>
        <position position="89"/>
    </location>
    <ligand>
        <name>S-adenosyl-L-methionine</name>
        <dbReference type="ChEBI" id="CHEBI:59789"/>
    </ligand>
</feature>
<dbReference type="RefSeq" id="WP_012224662.1">
    <property type="nucleotide sequence ID" value="NZ_HG422565.1"/>
</dbReference>
<comment type="function">
    <text evidence="6">Specifically methylates the N4 position of cytidine in position 1402 (C1402) of 16S rRNA.</text>
</comment>
<evidence type="ECO:0000256" key="2">
    <source>
        <dbReference type="ARBA" id="ARBA00022552"/>
    </source>
</evidence>
<dbReference type="SUPFAM" id="SSF81799">
    <property type="entry name" value="Putative methyltransferase TM0872, insert domain"/>
    <property type="match status" value="1"/>
</dbReference>
<sequence>MENDPNPGGASVFQHRSVLLAEVLEAMEPVPPGLVLDATLGGAGHAAALLAARSDLELLGVDRDPDALVVAAGRLERFGTRVRTAHANFAQLGDLLDELDEPLVGALFDLGVSSPQIDRPERGFSYRFTGPLDMRMDPTQELTAEVVVNTYPVDRLTRILADGGDVPAARRVAREIVARRPLETTDDLVEATNAGTPAAVRRRGNPAKRVFQGVRLEVNDELESLIDALDQTIDRLVPGGRVTVLAYHSGEDRLVKERFRRADRGGCSCPSGLPCVCGSTPEGRLINRKPIVASEAEVAANPRAASVRMRTLEKGRRAS</sequence>
<organism evidence="7 8">
    <name type="scientific">Candidatus Neomicrothrix parvicella RN1</name>
    <dbReference type="NCBI Taxonomy" id="1229780"/>
    <lineage>
        <taxon>Bacteria</taxon>
        <taxon>Bacillati</taxon>
        <taxon>Actinomycetota</taxon>
        <taxon>Acidimicrobiia</taxon>
        <taxon>Acidimicrobiales</taxon>
        <taxon>Microthrixaceae</taxon>
        <taxon>Candidatus Neomicrothrix</taxon>
    </lineage>
</organism>
<proteinExistence type="inferred from homology"/>
<dbReference type="Gene3D" id="3.40.50.150">
    <property type="entry name" value="Vaccinia Virus protein VP39"/>
    <property type="match status" value="1"/>
</dbReference>
<evidence type="ECO:0000256" key="3">
    <source>
        <dbReference type="ARBA" id="ARBA00022603"/>
    </source>
</evidence>
<feature type="binding site" evidence="6">
    <location>
        <begin position="43"/>
        <end position="45"/>
    </location>
    <ligand>
        <name>S-adenosyl-L-methionine</name>
        <dbReference type="ChEBI" id="CHEBI:59789"/>
    </ligand>
</feature>
<dbReference type="NCBIfam" id="TIGR00006">
    <property type="entry name" value="16S rRNA (cytosine(1402)-N(4))-methyltransferase RsmH"/>
    <property type="match status" value="1"/>
</dbReference>
<keyword evidence="5 6" id="KW-0949">S-adenosyl-L-methionine</keyword>
<keyword evidence="3 6" id="KW-0489">Methyltransferase</keyword>
<dbReference type="PIRSF" id="PIRSF004486">
    <property type="entry name" value="MraW"/>
    <property type="match status" value="1"/>
</dbReference>
<keyword evidence="4 6" id="KW-0808">Transferase</keyword>
<keyword evidence="2 6" id="KW-0698">rRNA processing</keyword>
<keyword evidence="6" id="KW-0963">Cytoplasm</keyword>
<name>R4YXG5_9ACTN</name>
<comment type="caution">
    <text evidence="7">The sequence shown here is derived from an EMBL/GenBank/DDBJ whole genome shotgun (WGS) entry which is preliminary data.</text>
</comment>
<evidence type="ECO:0000256" key="5">
    <source>
        <dbReference type="ARBA" id="ARBA00022691"/>
    </source>
</evidence>
<comment type="subcellular location">
    <subcellularLocation>
        <location evidence="6">Cytoplasm</location>
    </subcellularLocation>
</comment>
<dbReference type="Pfam" id="PF01795">
    <property type="entry name" value="Methyltransf_5"/>
    <property type="match status" value="1"/>
</dbReference>
<dbReference type="STRING" id="1229780.BN381_140015"/>
<gene>
    <name evidence="7" type="primary">mraW</name>
    <name evidence="6" type="synonym">rsmH</name>
    <name evidence="7" type="ORF">BN381_140015</name>
</gene>
<evidence type="ECO:0000256" key="6">
    <source>
        <dbReference type="HAMAP-Rule" id="MF_01007"/>
    </source>
</evidence>
<dbReference type="OrthoDB" id="9806637at2"/>
<dbReference type="Proteomes" id="UP000018291">
    <property type="component" value="Unassembled WGS sequence"/>
</dbReference>
<dbReference type="EMBL" id="CANL01000006">
    <property type="protein sequence ID" value="CCM62850.1"/>
    <property type="molecule type" value="Genomic_DNA"/>
</dbReference>
<feature type="binding site" evidence="6">
    <location>
        <position position="62"/>
    </location>
    <ligand>
        <name>S-adenosyl-L-methionine</name>
        <dbReference type="ChEBI" id="CHEBI:59789"/>
    </ligand>
</feature>
<dbReference type="eggNOG" id="COG0275">
    <property type="taxonomic scope" value="Bacteria"/>
</dbReference>
<feature type="binding site" evidence="6">
    <location>
        <position position="116"/>
    </location>
    <ligand>
        <name>S-adenosyl-L-methionine</name>
        <dbReference type="ChEBI" id="CHEBI:59789"/>
    </ligand>
</feature>
<feature type="binding site" evidence="6">
    <location>
        <position position="109"/>
    </location>
    <ligand>
        <name>S-adenosyl-L-methionine</name>
        <dbReference type="ChEBI" id="CHEBI:59789"/>
    </ligand>
</feature>
<dbReference type="InterPro" id="IPR023397">
    <property type="entry name" value="SAM-dep_MeTrfase_MraW_recog"/>
</dbReference>
<dbReference type="InterPro" id="IPR029063">
    <property type="entry name" value="SAM-dependent_MTases_sf"/>
</dbReference>
<dbReference type="AlphaFoldDB" id="R4YXG5"/>
<evidence type="ECO:0000313" key="8">
    <source>
        <dbReference type="Proteomes" id="UP000018291"/>
    </source>
</evidence>
<comment type="similarity">
    <text evidence="1 6">Belongs to the methyltransferase superfamily. RsmH family.</text>
</comment>
<dbReference type="GO" id="GO:0005737">
    <property type="term" value="C:cytoplasm"/>
    <property type="evidence" value="ECO:0007669"/>
    <property type="project" value="UniProtKB-SubCell"/>
</dbReference>
<comment type="catalytic activity">
    <reaction evidence="6">
        <text>cytidine(1402) in 16S rRNA + S-adenosyl-L-methionine = N(4)-methylcytidine(1402) in 16S rRNA + S-adenosyl-L-homocysteine + H(+)</text>
        <dbReference type="Rhea" id="RHEA:42928"/>
        <dbReference type="Rhea" id="RHEA-COMP:10286"/>
        <dbReference type="Rhea" id="RHEA-COMP:10287"/>
        <dbReference type="ChEBI" id="CHEBI:15378"/>
        <dbReference type="ChEBI" id="CHEBI:57856"/>
        <dbReference type="ChEBI" id="CHEBI:59789"/>
        <dbReference type="ChEBI" id="CHEBI:74506"/>
        <dbReference type="ChEBI" id="CHEBI:82748"/>
        <dbReference type="EC" id="2.1.1.199"/>
    </reaction>
</comment>